<evidence type="ECO:0000313" key="3">
    <source>
        <dbReference type="Proteomes" id="UP000238650"/>
    </source>
</evidence>
<dbReference type="AlphaFoldDB" id="A0A2S9QLR5"/>
<comment type="caution">
    <text evidence="2">The sequence shown here is derived from an EMBL/GenBank/DDBJ whole genome shotgun (WGS) entry which is preliminary data.</text>
</comment>
<evidence type="ECO:0000313" key="2">
    <source>
        <dbReference type="EMBL" id="PRI10514.1"/>
    </source>
</evidence>
<evidence type="ECO:0000256" key="1">
    <source>
        <dbReference type="SAM" id="MobiDB-lite"/>
    </source>
</evidence>
<dbReference type="EMBL" id="MWZD01000018">
    <property type="protein sequence ID" value="PRI10514.1"/>
    <property type="molecule type" value="Genomic_DNA"/>
</dbReference>
<feature type="region of interest" description="Disordered" evidence="1">
    <location>
        <begin position="62"/>
        <end position="86"/>
    </location>
</feature>
<sequence>MSRMSISLDAESRRRLQHHAADRGISQPGILARVLVEHGLDVLDAADPALIELVDEAMKKERARRQAVGRAAMESRYSQKDDDDAD</sequence>
<keyword evidence="3" id="KW-1185">Reference proteome</keyword>
<gene>
    <name evidence="2" type="ORF">B4915_10940</name>
</gene>
<proteinExistence type="predicted"/>
<name>A0A2S9QLR5_9MICO</name>
<organism evidence="2 3">
    <name type="scientific">Leucobacter massiliensis</name>
    <dbReference type="NCBI Taxonomy" id="1686285"/>
    <lineage>
        <taxon>Bacteria</taxon>
        <taxon>Bacillati</taxon>
        <taxon>Actinomycetota</taxon>
        <taxon>Actinomycetes</taxon>
        <taxon>Micrococcales</taxon>
        <taxon>Microbacteriaceae</taxon>
        <taxon>Leucobacter</taxon>
    </lineage>
</organism>
<dbReference type="OrthoDB" id="4324639at2"/>
<accession>A0A2S9QLR5</accession>
<reference evidence="2 3" key="1">
    <citation type="journal article" date="2017" name="New Microbes New Infect">
        <title>Genome sequence of 'Leucobacter massiliensis' sp. nov. isolated from human pharynx after travel to the 2014 Hajj.</title>
        <authorList>
            <person name="Leangapichart T."/>
            <person name="Gautret P."/>
            <person name="Nguyen T.T."/>
            <person name="Armstrong N."/>
            <person name="Rolain J.M."/>
        </authorList>
    </citation>
    <scope>NUCLEOTIDE SEQUENCE [LARGE SCALE GENOMIC DNA]</scope>
    <source>
        <strain evidence="2 3">122RC15</strain>
    </source>
</reference>
<feature type="region of interest" description="Disordered" evidence="1">
    <location>
        <begin position="1"/>
        <end position="23"/>
    </location>
</feature>
<dbReference type="RefSeq" id="WP_105805864.1">
    <property type="nucleotide sequence ID" value="NZ_MWZD01000018.1"/>
</dbReference>
<feature type="compositionally biased region" description="Basic and acidic residues" evidence="1">
    <location>
        <begin position="10"/>
        <end position="22"/>
    </location>
</feature>
<protein>
    <submittedName>
        <fullName evidence="2">Uncharacterized protein</fullName>
    </submittedName>
</protein>
<dbReference type="Proteomes" id="UP000238650">
    <property type="component" value="Unassembled WGS sequence"/>
</dbReference>